<feature type="compositionally biased region" description="Low complexity" evidence="6">
    <location>
        <begin position="56"/>
        <end position="68"/>
    </location>
</feature>
<accession>A0A6V7PBR9</accession>
<dbReference type="GO" id="GO:0015031">
    <property type="term" value="P:protein transport"/>
    <property type="evidence" value="ECO:0007669"/>
    <property type="project" value="UniProtKB-KW"/>
</dbReference>
<name>A0A6V7PBR9_ANACO</name>
<dbReference type="GO" id="GO:0031201">
    <property type="term" value="C:SNARE complex"/>
    <property type="evidence" value="ECO:0007669"/>
    <property type="project" value="InterPro"/>
</dbReference>
<feature type="compositionally biased region" description="Polar residues" evidence="6">
    <location>
        <begin position="1"/>
        <end position="28"/>
    </location>
</feature>
<feature type="region of interest" description="Disordered" evidence="6">
    <location>
        <begin position="1"/>
        <end position="84"/>
    </location>
</feature>
<dbReference type="SMART" id="SM00397">
    <property type="entry name" value="t_SNARE"/>
    <property type="match status" value="2"/>
</dbReference>
<dbReference type="PANTHER" id="PTHR19305">
    <property type="entry name" value="SYNAPTOSOMAL ASSOCIATED PROTEIN"/>
    <property type="match status" value="1"/>
</dbReference>
<feature type="domain" description="T-SNARE coiled-coil homology" evidence="7">
    <location>
        <begin position="215"/>
        <end position="277"/>
    </location>
</feature>
<dbReference type="InterPro" id="IPR044766">
    <property type="entry name" value="NPSN/SNAP25-like_N_SNARE"/>
</dbReference>
<dbReference type="Gene3D" id="1.20.5.110">
    <property type="match status" value="2"/>
</dbReference>
<dbReference type="PROSITE" id="PS50192">
    <property type="entry name" value="T_SNARE"/>
    <property type="match status" value="1"/>
</dbReference>
<dbReference type="EMBL" id="LR862147">
    <property type="protein sequence ID" value="CAD1828265.1"/>
    <property type="molecule type" value="Genomic_DNA"/>
</dbReference>
<evidence type="ECO:0000256" key="5">
    <source>
        <dbReference type="ARBA" id="ARBA00023136"/>
    </source>
</evidence>
<evidence type="ECO:0000256" key="4">
    <source>
        <dbReference type="ARBA" id="ARBA00022927"/>
    </source>
</evidence>
<evidence type="ECO:0000256" key="1">
    <source>
        <dbReference type="ARBA" id="ARBA00004370"/>
    </source>
</evidence>
<dbReference type="PANTHER" id="PTHR19305:SF9">
    <property type="entry name" value="SYNAPTOSOMAL-ASSOCIATED PROTEIN 29"/>
    <property type="match status" value="1"/>
</dbReference>
<gene>
    <name evidence="8" type="ORF">CB5_LOCUS11476</name>
</gene>
<dbReference type="InterPro" id="IPR000727">
    <property type="entry name" value="T_SNARE_dom"/>
</dbReference>
<keyword evidence="4" id="KW-0653">Protein transport</keyword>
<dbReference type="GO" id="GO:0005886">
    <property type="term" value="C:plasma membrane"/>
    <property type="evidence" value="ECO:0007669"/>
    <property type="project" value="TreeGrafter"/>
</dbReference>
<comment type="subcellular location">
    <subcellularLocation>
        <location evidence="1">Membrane</location>
    </subcellularLocation>
</comment>
<dbReference type="FunFam" id="1.20.5.110:FF:000040">
    <property type="entry name" value="SNAP25 homologous protein SNAP33"/>
    <property type="match status" value="1"/>
</dbReference>
<dbReference type="SUPFAM" id="SSF58038">
    <property type="entry name" value="SNARE fusion complex"/>
    <property type="match status" value="2"/>
</dbReference>
<organism evidence="8">
    <name type="scientific">Ananas comosus var. bracteatus</name>
    <name type="common">red pineapple</name>
    <dbReference type="NCBI Taxonomy" id="296719"/>
    <lineage>
        <taxon>Eukaryota</taxon>
        <taxon>Viridiplantae</taxon>
        <taxon>Streptophyta</taxon>
        <taxon>Embryophyta</taxon>
        <taxon>Tracheophyta</taxon>
        <taxon>Spermatophyta</taxon>
        <taxon>Magnoliopsida</taxon>
        <taxon>Liliopsida</taxon>
        <taxon>Poales</taxon>
        <taxon>Bromeliaceae</taxon>
        <taxon>Bromelioideae</taxon>
        <taxon>Ananas</taxon>
    </lineage>
</organism>
<dbReference type="AlphaFoldDB" id="A0A6V7PBR9"/>
<dbReference type="CDD" id="cd15861">
    <property type="entry name" value="SNARE_SNAP25N_23N_29N_SEC9N"/>
    <property type="match status" value="1"/>
</dbReference>
<protein>
    <recommendedName>
        <fullName evidence="7">t-SNARE coiled-coil homology domain-containing protein</fullName>
    </recommendedName>
</protein>
<dbReference type="CDD" id="cd15841">
    <property type="entry name" value="SNARE_Qc"/>
    <property type="match status" value="1"/>
</dbReference>
<comment type="similarity">
    <text evidence="2">Belongs to the SNAP-25 family.</text>
</comment>
<sequence>MSKTRTSNNKIPKQRSADTSSFATNPFDSDSELDRSYTKSARASSVPSVNVDEGRSTSTSSSGFSSARSKYKNDFRDDGGIENQSVQELESYAAYKAEETTERVNGCLRIAEEMREGASRTLVTLHQQGQQITRTHMDAVDIDHHLTRSEKLLGVLEGFSPRNGSRRKIARSRGLFYPEGSHLEQRQRLGLTDPLPRSNPRRSATEPASALEKVEIEKAKQDDALSDLSNVLVELKGMAIDMGSEIERQTAALGDMEPEIDELNFRVRGANVRARRLLGK</sequence>
<feature type="region of interest" description="Disordered" evidence="6">
    <location>
        <begin position="182"/>
        <end position="209"/>
    </location>
</feature>
<dbReference type="GO" id="GO:0016192">
    <property type="term" value="P:vesicle-mediated transport"/>
    <property type="evidence" value="ECO:0007669"/>
    <property type="project" value="UniProtKB-ARBA"/>
</dbReference>
<feature type="compositionally biased region" description="Polar residues" evidence="6">
    <location>
        <begin position="38"/>
        <end position="48"/>
    </location>
</feature>
<evidence type="ECO:0000256" key="6">
    <source>
        <dbReference type="SAM" id="MobiDB-lite"/>
    </source>
</evidence>
<evidence type="ECO:0000313" key="8">
    <source>
        <dbReference type="EMBL" id="CAD1828265.1"/>
    </source>
</evidence>
<evidence type="ECO:0000256" key="2">
    <source>
        <dbReference type="ARBA" id="ARBA00009480"/>
    </source>
</evidence>
<proteinExistence type="inferred from homology"/>
<dbReference type="GO" id="GO:0005484">
    <property type="term" value="F:SNAP receptor activity"/>
    <property type="evidence" value="ECO:0007669"/>
    <property type="project" value="InterPro"/>
</dbReference>
<evidence type="ECO:0000256" key="3">
    <source>
        <dbReference type="ARBA" id="ARBA00022448"/>
    </source>
</evidence>
<keyword evidence="5" id="KW-0472">Membrane</keyword>
<keyword evidence="3" id="KW-0813">Transport</keyword>
<dbReference type="FunFam" id="1.20.5.110:FF:000031">
    <property type="entry name" value="SNAP25 homologous protein SNAP33"/>
    <property type="match status" value="1"/>
</dbReference>
<reference evidence="8" key="1">
    <citation type="submission" date="2020-07" db="EMBL/GenBank/DDBJ databases">
        <authorList>
            <person name="Lin J."/>
        </authorList>
    </citation>
    <scope>NUCLEOTIDE SEQUENCE</scope>
</reference>
<evidence type="ECO:0000259" key="7">
    <source>
        <dbReference type="PROSITE" id="PS50192"/>
    </source>
</evidence>